<keyword evidence="2" id="KW-1185">Reference proteome</keyword>
<gene>
    <name evidence="1" type="ORF">A359_01580</name>
</gene>
<dbReference type="KEGG" id="sect:A359_01580"/>
<evidence type="ECO:0000313" key="1">
    <source>
        <dbReference type="EMBL" id="AFP84561.1"/>
    </source>
</evidence>
<accession>J3VRH7</accession>
<dbReference type="EMBL" id="CP003546">
    <property type="protein sequence ID" value="AFP84561.1"/>
    <property type="molecule type" value="Genomic_DNA"/>
</dbReference>
<sequence>MFGAIRCRNLFFLFFASGSSLYLRVLSTIDLLRIGKTLTKMPLPSDILCAFLQAIGPCPLYHLGDAWIVYTRIVRKACGYLFN</sequence>
<evidence type="ECO:0000313" key="2">
    <source>
        <dbReference type="Proteomes" id="UP000003936"/>
    </source>
</evidence>
<name>J3VRH7_9ENTR</name>
<reference evidence="1 2" key="1">
    <citation type="journal article" date="2012" name="Mol. Biol. Evol.">
        <title>Genome reduction and co-evolution between the primary and secondary bacterial symbionts of psyllids.</title>
        <authorList>
            <person name="Sloan D.B."/>
            <person name="Moran N.A."/>
        </authorList>
    </citation>
    <scope>NUCLEOTIDE SEQUENCE [LARGE SCALE GENOMIC DNA]</scope>
    <source>
        <strain evidence="1">Ceuc_S</strain>
    </source>
</reference>
<protein>
    <submittedName>
        <fullName evidence="1">Uncharacterized protein</fullName>
    </submittedName>
</protein>
<proteinExistence type="predicted"/>
<organism evidence="1 2">
    <name type="scientific">secondary endosymbiont of Ctenarytaina eucalypti</name>
    <dbReference type="NCBI Taxonomy" id="1199245"/>
    <lineage>
        <taxon>Bacteria</taxon>
        <taxon>Pseudomonadati</taxon>
        <taxon>Pseudomonadota</taxon>
        <taxon>Gammaproteobacteria</taxon>
        <taxon>Enterobacterales</taxon>
        <taxon>Enterobacteriaceae</taxon>
        <taxon>aphid secondary symbionts</taxon>
    </lineage>
</organism>
<dbReference type="HOGENOM" id="CLU_2540679_0_0_6"/>
<dbReference type="AlphaFoldDB" id="J3VRH7"/>
<dbReference type="Proteomes" id="UP000003936">
    <property type="component" value="Chromosome"/>
</dbReference>